<protein>
    <submittedName>
        <fullName evidence="1">Uncharacterized protein</fullName>
    </submittedName>
</protein>
<name>A0A179D7U9_9BACT</name>
<sequence length="38" mass="4113">MLGGKDFSDGENPLFERGIGCPFGPARLKERTFAEVGI</sequence>
<proteinExistence type="predicted"/>
<accession>A0A179D7U9</accession>
<evidence type="ECO:0000313" key="1">
    <source>
        <dbReference type="EMBL" id="OAQ21841.1"/>
    </source>
</evidence>
<dbReference type="Proteomes" id="UP000078390">
    <property type="component" value="Unassembled WGS sequence"/>
</dbReference>
<comment type="caution">
    <text evidence="1">The sequence shown here is derived from an EMBL/GenBank/DDBJ whole genome shotgun (WGS) entry which is preliminary data.</text>
</comment>
<keyword evidence="2" id="KW-1185">Reference proteome</keyword>
<gene>
    <name evidence="1" type="ORF">TDIS_0359</name>
</gene>
<dbReference type="AlphaFoldDB" id="A0A179D7U9"/>
<organism evidence="1 2">
    <name type="scientific">Thermosulfurimonas dismutans</name>
    <dbReference type="NCBI Taxonomy" id="999894"/>
    <lineage>
        <taxon>Bacteria</taxon>
        <taxon>Pseudomonadati</taxon>
        <taxon>Thermodesulfobacteriota</taxon>
        <taxon>Thermodesulfobacteria</taxon>
        <taxon>Thermodesulfobacteriales</taxon>
        <taxon>Thermodesulfobacteriaceae</taxon>
        <taxon>Thermosulfurimonas</taxon>
    </lineage>
</organism>
<dbReference type="EMBL" id="LWLG01000001">
    <property type="protein sequence ID" value="OAQ21841.1"/>
    <property type="molecule type" value="Genomic_DNA"/>
</dbReference>
<reference evidence="1 2" key="1">
    <citation type="submission" date="2016-04" db="EMBL/GenBank/DDBJ databases">
        <title>Genome analysis of Thermosulfurimonas dismutans, the first thermophilic sulfur-disproportionating bacterium of the phylum Thermodesulfobacteria.</title>
        <authorList>
            <person name="Mardanov A.V."/>
            <person name="Beletsky A.V."/>
            <person name="Kadnikov V.V."/>
            <person name="Slobodkin A.I."/>
            <person name="Ravin N.V."/>
        </authorList>
    </citation>
    <scope>NUCLEOTIDE SEQUENCE [LARGE SCALE GENOMIC DNA]</scope>
    <source>
        <strain evidence="1 2">S95</strain>
    </source>
</reference>
<evidence type="ECO:0000313" key="2">
    <source>
        <dbReference type="Proteomes" id="UP000078390"/>
    </source>
</evidence>